<feature type="transmembrane region" description="Helical" evidence="10">
    <location>
        <begin position="286"/>
        <end position="304"/>
    </location>
</feature>
<name>A0A2V1GYH4_9GAMM</name>
<evidence type="ECO:0000256" key="9">
    <source>
        <dbReference type="ARBA" id="ARBA00023303"/>
    </source>
</evidence>
<keyword evidence="9" id="KW-0407">Ion channel</keyword>
<sequence length="592" mass="63571">MIAHDIVTISPVPETDFEALKMNQHPIKHFLSRMAMPQLAILGICSGLITGLMISLFRMMTEWPLEALLENRFSSLPLEVRFLLPIAGAIALIMLLLILPSRWQQTWVGVGHVLQKLHLGAARLPGGNLITQILGGAIALLSGFAVGREGPEIHMGAASSSLLGQKLELPFSSLRLLVGCGAAAAVSAAFNTPLAGVVLAMEVIMLEYSFIGFVPVILASVSANLLANWLTGPALVFNQPLSSINLLLESPLVILVGISAGVLGACFTLLVRWFGRFGHWHFASRFLIVGLVTGVIAILVPQVMGTGYLLTDEILDSELAVSVLAGLLIARLLASTIALGMGIPGGAIGPILLIGAAMGSLIAGLVNSSTLGTPVDQSTYAMLGMTAMMGAVLQAPLAALMAVLELTGNPGILTPGMLALVSASLIYGPLFRQKSLFVSLLNDKNIILPLNPMEQNNIRVIALADRRFANIHPMPEFDLLQVTLSPANQWLIVKNTNSDPLALYRREDILAWLDTNDYFQEVHAAPLDLEGELMPHTSFCTMDCNTGALEVLREFYRTDCDAIVLMERSGDNYRALGVVTRHALELQLEPRH</sequence>
<dbReference type="AlphaFoldDB" id="A0A2V1GYH4"/>
<dbReference type="SUPFAM" id="SSF81340">
    <property type="entry name" value="Clc chloride channel"/>
    <property type="match status" value="1"/>
</dbReference>
<evidence type="ECO:0000313" key="12">
    <source>
        <dbReference type="Proteomes" id="UP000244906"/>
    </source>
</evidence>
<dbReference type="GO" id="GO:0005254">
    <property type="term" value="F:chloride channel activity"/>
    <property type="evidence" value="ECO:0007669"/>
    <property type="project" value="UniProtKB-KW"/>
</dbReference>
<evidence type="ECO:0000313" key="11">
    <source>
        <dbReference type="EMBL" id="PVZ67795.1"/>
    </source>
</evidence>
<keyword evidence="6 10" id="KW-0472">Membrane</keyword>
<organism evidence="11 12">
    <name type="scientific">Pelagibaculum spongiae</name>
    <dbReference type="NCBI Taxonomy" id="2080658"/>
    <lineage>
        <taxon>Bacteria</taxon>
        <taxon>Pseudomonadati</taxon>
        <taxon>Pseudomonadota</taxon>
        <taxon>Gammaproteobacteria</taxon>
        <taxon>Oceanospirillales</taxon>
        <taxon>Pelagibaculum</taxon>
    </lineage>
</organism>
<feature type="transmembrane region" description="Helical" evidence="10">
    <location>
        <begin position="250"/>
        <end position="274"/>
    </location>
</feature>
<dbReference type="EMBL" id="QDDL01000006">
    <property type="protein sequence ID" value="PVZ67795.1"/>
    <property type="molecule type" value="Genomic_DNA"/>
</dbReference>
<dbReference type="GO" id="GO:0034707">
    <property type="term" value="C:chloride channel complex"/>
    <property type="evidence" value="ECO:0007669"/>
    <property type="project" value="UniProtKB-KW"/>
</dbReference>
<dbReference type="InterPro" id="IPR001807">
    <property type="entry name" value="ClC"/>
</dbReference>
<feature type="transmembrane region" description="Helical" evidence="10">
    <location>
        <begin position="80"/>
        <end position="99"/>
    </location>
</feature>
<feature type="transmembrane region" description="Helical" evidence="10">
    <location>
        <begin position="39"/>
        <end position="60"/>
    </location>
</feature>
<comment type="subcellular location">
    <subcellularLocation>
        <location evidence="1">Membrane</location>
        <topology evidence="1">Multi-pass membrane protein</topology>
    </subcellularLocation>
</comment>
<keyword evidence="3 10" id="KW-0812">Transmembrane</keyword>
<evidence type="ECO:0000256" key="10">
    <source>
        <dbReference type="SAM" id="Phobius"/>
    </source>
</evidence>
<comment type="caution">
    <text evidence="11">The sequence shown here is derived from an EMBL/GenBank/DDBJ whole genome shotgun (WGS) entry which is preliminary data.</text>
</comment>
<evidence type="ECO:0000256" key="3">
    <source>
        <dbReference type="ARBA" id="ARBA00022692"/>
    </source>
</evidence>
<keyword evidence="5" id="KW-0406">Ion transport</keyword>
<feature type="transmembrane region" description="Helical" evidence="10">
    <location>
        <begin position="319"/>
        <end position="340"/>
    </location>
</feature>
<evidence type="ECO:0000256" key="2">
    <source>
        <dbReference type="ARBA" id="ARBA00022448"/>
    </source>
</evidence>
<dbReference type="PRINTS" id="PR00762">
    <property type="entry name" value="CLCHANNEL"/>
</dbReference>
<dbReference type="Proteomes" id="UP000244906">
    <property type="component" value="Unassembled WGS sequence"/>
</dbReference>
<keyword evidence="4 10" id="KW-1133">Transmembrane helix</keyword>
<feature type="transmembrane region" description="Helical" evidence="10">
    <location>
        <begin position="380"/>
        <end position="404"/>
    </location>
</feature>
<keyword evidence="8" id="KW-0868">Chloride</keyword>
<evidence type="ECO:0000256" key="5">
    <source>
        <dbReference type="ARBA" id="ARBA00023065"/>
    </source>
</evidence>
<evidence type="ECO:0000256" key="7">
    <source>
        <dbReference type="ARBA" id="ARBA00023173"/>
    </source>
</evidence>
<feature type="transmembrane region" description="Helical" evidence="10">
    <location>
        <begin position="411"/>
        <end position="430"/>
    </location>
</feature>
<keyword evidence="2" id="KW-0813">Transport</keyword>
<feature type="transmembrane region" description="Helical" evidence="10">
    <location>
        <begin position="176"/>
        <end position="201"/>
    </location>
</feature>
<accession>A0A2V1GYH4</accession>
<reference evidence="11 12" key="1">
    <citation type="submission" date="2018-04" db="EMBL/GenBank/DDBJ databases">
        <title>Thalassorhabdus spongiae gen. nov., sp. nov., isolated from a marine sponge in South-West Iceland.</title>
        <authorList>
            <person name="Knobloch S."/>
            <person name="Daussin A."/>
            <person name="Johannsson R."/>
            <person name="Marteinsson V.T."/>
        </authorList>
    </citation>
    <scope>NUCLEOTIDE SEQUENCE [LARGE SCALE GENOMIC DNA]</scope>
    <source>
        <strain evidence="11 12">Hp12</strain>
    </source>
</reference>
<gene>
    <name evidence="11" type="ORF">DC094_15310</name>
</gene>
<keyword evidence="7" id="KW-0869">Chloride channel</keyword>
<dbReference type="InterPro" id="IPR050368">
    <property type="entry name" value="ClC-type_chloride_channel"/>
</dbReference>
<feature type="transmembrane region" description="Helical" evidence="10">
    <location>
        <begin position="208"/>
        <end position="230"/>
    </location>
</feature>
<dbReference type="Gene3D" id="1.10.3080.10">
    <property type="entry name" value="Clc chloride channel"/>
    <property type="match status" value="1"/>
</dbReference>
<dbReference type="InterPro" id="IPR014743">
    <property type="entry name" value="Cl-channel_core"/>
</dbReference>
<keyword evidence="12" id="KW-1185">Reference proteome</keyword>
<feature type="transmembrane region" description="Helical" evidence="10">
    <location>
        <begin position="347"/>
        <end position="368"/>
    </location>
</feature>
<proteinExistence type="predicted"/>
<evidence type="ECO:0000256" key="1">
    <source>
        <dbReference type="ARBA" id="ARBA00004141"/>
    </source>
</evidence>
<dbReference type="PANTHER" id="PTHR43427">
    <property type="entry name" value="CHLORIDE CHANNEL PROTEIN CLC-E"/>
    <property type="match status" value="1"/>
</dbReference>
<evidence type="ECO:0000256" key="6">
    <source>
        <dbReference type="ARBA" id="ARBA00023136"/>
    </source>
</evidence>
<dbReference type="PANTHER" id="PTHR43427:SF6">
    <property type="entry name" value="CHLORIDE CHANNEL PROTEIN CLC-E"/>
    <property type="match status" value="1"/>
</dbReference>
<evidence type="ECO:0000256" key="8">
    <source>
        <dbReference type="ARBA" id="ARBA00023214"/>
    </source>
</evidence>
<protein>
    <submittedName>
        <fullName evidence="11">Chloride channel protein EriC</fullName>
    </submittedName>
</protein>
<dbReference type="Pfam" id="PF00654">
    <property type="entry name" value="Voltage_CLC"/>
    <property type="match status" value="1"/>
</dbReference>
<dbReference type="CDD" id="cd00400">
    <property type="entry name" value="Voltage_gated_ClC"/>
    <property type="match status" value="1"/>
</dbReference>
<evidence type="ECO:0000256" key="4">
    <source>
        <dbReference type="ARBA" id="ARBA00022989"/>
    </source>
</evidence>
<feature type="transmembrane region" description="Helical" evidence="10">
    <location>
        <begin position="126"/>
        <end position="146"/>
    </location>
</feature>